<evidence type="ECO:0000256" key="1">
    <source>
        <dbReference type="SAM" id="MobiDB-lite"/>
    </source>
</evidence>
<dbReference type="AlphaFoldDB" id="A0A1G4BKA9"/>
<dbReference type="InterPro" id="IPR001810">
    <property type="entry name" value="F-box_dom"/>
</dbReference>
<feature type="domain" description="F-box" evidence="2">
    <location>
        <begin position="25"/>
        <end position="74"/>
    </location>
</feature>
<dbReference type="STRING" id="1209926.A0A1G4BKA9"/>
<dbReference type="RefSeq" id="XP_022479023.1">
    <property type="nucleotide sequence ID" value="XM_022614409.1"/>
</dbReference>
<dbReference type="SUPFAM" id="SSF81383">
    <property type="entry name" value="F-box domain"/>
    <property type="match status" value="1"/>
</dbReference>
<gene>
    <name evidence="3" type="ORF">CORC01_02759</name>
</gene>
<dbReference type="OrthoDB" id="5279008at2759"/>
<dbReference type="InterPro" id="IPR036047">
    <property type="entry name" value="F-box-like_dom_sf"/>
</dbReference>
<feature type="region of interest" description="Disordered" evidence="1">
    <location>
        <begin position="489"/>
        <end position="529"/>
    </location>
</feature>
<keyword evidence="4" id="KW-1185">Reference proteome</keyword>
<dbReference type="Proteomes" id="UP000176998">
    <property type="component" value="Unassembled WGS sequence"/>
</dbReference>
<organism evidence="3 4">
    <name type="scientific">Colletotrichum orchidophilum</name>
    <dbReference type="NCBI Taxonomy" id="1209926"/>
    <lineage>
        <taxon>Eukaryota</taxon>
        <taxon>Fungi</taxon>
        <taxon>Dikarya</taxon>
        <taxon>Ascomycota</taxon>
        <taxon>Pezizomycotina</taxon>
        <taxon>Sordariomycetes</taxon>
        <taxon>Hypocreomycetidae</taxon>
        <taxon>Glomerellales</taxon>
        <taxon>Glomerellaceae</taxon>
        <taxon>Colletotrichum</taxon>
    </lineage>
</organism>
<dbReference type="GeneID" id="34555919"/>
<dbReference type="EMBL" id="MJBS01000016">
    <property type="protein sequence ID" value="OHF01881.1"/>
    <property type="molecule type" value="Genomic_DNA"/>
</dbReference>
<proteinExistence type="predicted"/>
<evidence type="ECO:0000259" key="2">
    <source>
        <dbReference type="PROSITE" id="PS50181"/>
    </source>
</evidence>
<evidence type="ECO:0000313" key="4">
    <source>
        <dbReference type="Proteomes" id="UP000176998"/>
    </source>
</evidence>
<protein>
    <submittedName>
        <fullName evidence="3">F-box domain-containing protein</fullName>
    </submittedName>
</protein>
<feature type="compositionally biased region" description="Acidic residues" evidence="1">
    <location>
        <begin position="493"/>
        <end position="517"/>
    </location>
</feature>
<evidence type="ECO:0000313" key="3">
    <source>
        <dbReference type="EMBL" id="OHF01881.1"/>
    </source>
</evidence>
<sequence>MSQPTPAASEPPTPTAEALSNPQSSSPFNRIPLEVLIRISEHLTTPELGSLRLTCRSIEQAMFNTFMKEFFTQRQFMLTEFSLQTLIDISKSRLSDCLGHVIIGLNTFTRHYFAPGEEARETRYRVAQSDHYTLVNSGQDVAMLAEAFRNLRNLKTVGIRDYHSTGRRFRDGFKFTWASYGATTLQRETGVDLLRIPIEEIVTYTNKVFITLFTALGNAAASPRAFELLRHQQGVPSDDAFNLFTKYLKPKVVPVLEGLETFMCVVNVASGPFRTTSLTDNTSTGSRRRHDYLLRLFLGYMPNLKHLRLNFSHPGHNSDAVDEFIDWLGTPVPKALPVPFDTQLPPPPAPVAFPHLEEINLGFVDVEPKRLLQVVRKFAPTLRNLELWKVTLRTRVGAEVWDRDERRDLPRINLWAKFLQSLRDVPDLDLNHIMVGCPAQRMSMTSTRVWVQATDGVPDKAVDRREYTGIDWKHFVGDLATQVMVDIPPEFYNSEEDSEEDSEDSEEDMDDMDDDMLDAIQDVMSETEE</sequence>
<feature type="region of interest" description="Disordered" evidence="1">
    <location>
        <begin position="1"/>
        <end position="26"/>
    </location>
</feature>
<accession>A0A1G4BKA9</accession>
<comment type="caution">
    <text evidence="3">The sequence shown here is derived from an EMBL/GenBank/DDBJ whole genome shotgun (WGS) entry which is preliminary data.</text>
</comment>
<reference evidence="3 4" key="1">
    <citation type="submission" date="2016-09" db="EMBL/GenBank/DDBJ databases">
        <authorList>
            <person name="Capua I."/>
            <person name="De Benedictis P."/>
            <person name="Joannis T."/>
            <person name="Lombin L.H."/>
            <person name="Cattoli G."/>
        </authorList>
    </citation>
    <scope>NUCLEOTIDE SEQUENCE [LARGE SCALE GENOMIC DNA]</scope>
    <source>
        <strain evidence="3 4">IMI 309357</strain>
    </source>
</reference>
<dbReference type="Pfam" id="PF00646">
    <property type="entry name" value="F-box"/>
    <property type="match status" value="1"/>
</dbReference>
<dbReference type="PROSITE" id="PS50181">
    <property type="entry name" value="FBOX"/>
    <property type="match status" value="1"/>
</dbReference>
<name>A0A1G4BKA9_9PEZI</name>